<dbReference type="Proteomes" id="UP000318720">
    <property type="component" value="Unassembled WGS sequence"/>
</dbReference>
<feature type="chain" id="PRO_5042232716" evidence="3">
    <location>
        <begin position="41"/>
        <end position="285"/>
    </location>
</feature>
<gene>
    <name evidence="5" type="ORF">Sipo8835_37440</name>
</gene>
<feature type="disulfide bond" evidence="2">
    <location>
        <begin position="141"/>
        <end position="149"/>
    </location>
</feature>
<feature type="active site" description="Nucleophile" evidence="1">
    <location>
        <position position="58"/>
    </location>
</feature>
<evidence type="ECO:0000259" key="4">
    <source>
        <dbReference type="Pfam" id="PF13472"/>
    </source>
</evidence>
<protein>
    <submittedName>
        <fullName evidence="5">SGNH/GDSL hydrolase family protein</fullName>
    </submittedName>
</protein>
<keyword evidence="2" id="KW-1015">Disulfide bond</keyword>
<dbReference type="GO" id="GO:0004806">
    <property type="term" value="F:triacylglycerol lipase activity"/>
    <property type="evidence" value="ECO:0007669"/>
    <property type="project" value="TreeGrafter"/>
</dbReference>
<dbReference type="PANTHER" id="PTHR37981:SF1">
    <property type="entry name" value="SGNH HYDROLASE-TYPE ESTERASE DOMAIN-CONTAINING PROTEIN"/>
    <property type="match status" value="1"/>
</dbReference>
<feature type="disulfide bond" evidence="2">
    <location>
        <begin position="75"/>
        <end position="100"/>
    </location>
</feature>
<dbReference type="InterPro" id="IPR037460">
    <property type="entry name" value="SEST-like"/>
</dbReference>
<evidence type="ECO:0000256" key="1">
    <source>
        <dbReference type="PIRSR" id="PIRSR637460-1"/>
    </source>
</evidence>
<name>A0AAE8VVA1_9ACTN</name>
<reference evidence="5 6" key="1">
    <citation type="submission" date="2019-03" db="EMBL/GenBank/DDBJ databases">
        <title>Comparative genomic analyses of the sweetpotato soil rot pathogen, Streptomyces ipomoeae.</title>
        <authorList>
            <person name="Ruschel Soares N."/>
            <person name="Badger J.H."/>
            <person name="Huguet-Tapia J.C."/>
            <person name="Clark C.A."/>
            <person name="Pettis G.S."/>
        </authorList>
    </citation>
    <scope>NUCLEOTIDE SEQUENCE [LARGE SCALE GENOMIC DNA]</scope>
    <source>
        <strain evidence="5 6">88-35</strain>
    </source>
</reference>
<dbReference type="InterPro" id="IPR013830">
    <property type="entry name" value="SGNH_hydro"/>
</dbReference>
<accession>A0AAE8VVA1</accession>
<evidence type="ECO:0000313" key="6">
    <source>
        <dbReference type="Proteomes" id="UP000318720"/>
    </source>
</evidence>
<evidence type="ECO:0000256" key="3">
    <source>
        <dbReference type="SAM" id="SignalP"/>
    </source>
</evidence>
<comment type="caution">
    <text evidence="5">The sequence shown here is derived from an EMBL/GenBank/DDBJ whole genome shotgun (WGS) entry which is preliminary data.</text>
</comment>
<feature type="domain" description="SGNH hydrolase-type esterase" evidence="4">
    <location>
        <begin position="54"/>
        <end position="273"/>
    </location>
</feature>
<proteinExistence type="predicted"/>
<dbReference type="PANTHER" id="PTHR37981">
    <property type="entry name" value="LIPASE 2"/>
    <property type="match status" value="1"/>
</dbReference>
<organism evidence="5 6">
    <name type="scientific">Streptomyces ipomoeae</name>
    <dbReference type="NCBI Taxonomy" id="103232"/>
    <lineage>
        <taxon>Bacteria</taxon>
        <taxon>Bacillati</taxon>
        <taxon>Actinomycetota</taxon>
        <taxon>Actinomycetes</taxon>
        <taxon>Kitasatosporales</taxon>
        <taxon>Streptomycetaceae</taxon>
        <taxon>Streptomyces</taxon>
    </lineage>
</organism>
<dbReference type="AlphaFoldDB" id="A0AAE8VVA1"/>
<dbReference type="SUPFAM" id="SSF52266">
    <property type="entry name" value="SGNH hydrolase"/>
    <property type="match status" value="1"/>
</dbReference>
<dbReference type="Gene3D" id="3.40.50.1110">
    <property type="entry name" value="SGNH hydrolase"/>
    <property type="match status" value="1"/>
</dbReference>
<dbReference type="GO" id="GO:0019433">
    <property type="term" value="P:triglyceride catabolic process"/>
    <property type="evidence" value="ECO:0007669"/>
    <property type="project" value="TreeGrafter"/>
</dbReference>
<dbReference type="InterPro" id="IPR036514">
    <property type="entry name" value="SGNH_hydro_sf"/>
</dbReference>
<evidence type="ECO:0000256" key="2">
    <source>
        <dbReference type="PIRSR" id="PIRSR637460-2"/>
    </source>
</evidence>
<feature type="disulfide bond" evidence="2">
    <location>
        <begin position="199"/>
        <end position="247"/>
    </location>
</feature>
<keyword evidence="3" id="KW-0732">Signal</keyword>
<feature type="signal peptide" evidence="3">
    <location>
        <begin position="1"/>
        <end position="40"/>
    </location>
</feature>
<sequence>MPLYALPVQIPDFTVQKEVMRKLKAAFVAGLMTCAGLAAAGGPAQAATTAEYVALGDSYASGVGAGSYDASSGDCKRSTKNYPHLWAAAHPDYALKDATCSGATIADVRADQLSALSSSTNLVTVTVGGNDAQFATVVENCLTKDEATCSFATQWMSSYARNQLVDELTGLYKDIKARAPKALVLVFGYPQALDASGKCSVIDLSPAKRTAMNGLADALAEGTMKATVNASVYFLDMRGQFTGHGACGTDPWIHGVNVTESAATLHPNAAGQEKGYAAKFKATWG</sequence>
<feature type="active site" evidence="1">
    <location>
        <position position="266"/>
    </location>
</feature>
<dbReference type="CDD" id="cd01823">
    <property type="entry name" value="SEST_like"/>
    <property type="match status" value="1"/>
</dbReference>
<keyword evidence="5" id="KW-0378">Hydrolase</keyword>
<dbReference type="EMBL" id="SPAZ01000289">
    <property type="protein sequence ID" value="TQE21497.1"/>
    <property type="molecule type" value="Genomic_DNA"/>
</dbReference>
<dbReference type="Pfam" id="PF13472">
    <property type="entry name" value="Lipase_GDSL_2"/>
    <property type="match status" value="1"/>
</dbReference>
<evidence type="ECO:0000313" key="5">
    <source>
        <dbReference type="EMBL" id="TQE21497.1"/>
    </source>
</evidence>